<keyword evidence="2" id="KW-1185">Reference proteome</keyword>
<accession>A0ABR4Q4Y3</accession>
<gene>
    <name evidence="1" type="ORF">TcWFU_006891</name>
</gene>
<proteinExistence type="predicted"/>
<comment type="caution">
    <text evidence="1">The sequence shown here is derived from an EMBL/GenBank/DDBJ whole genome shotgun (WGS) entry which is preliminary data.</text>
</comment>
<evidence type="ECO:0000313" key="1">
    <source>
        <dbReference type="EMBL" id="KAL5104718.1"/>
    </source>
</evidence>
<name>A0ABR4Q4Y3_9CEST</name>
<dbReference type="EMBL" id="JAKROA010000011">
    <property type="protein sequence ID" value="KAL5104718.1"/>
    <property type="molecule type" value="Genomic_DNA"/>
</dbReference>
<protein>
    <submittedName>
        <fullName evidence="1">Uncharacterized protein</fullName>
    </submittedName>
</protein>
<organism evidence="1 2">
    <name type="scientific">Taenia crassiceps</name>
    <dbReference type="NCBI Taxonomy" id="6207"/>
    <lineage>
        <taxon>Eukaryota</taxon>
        <taxon>Metazoa</taxon>
        <taxon>Spiralia</taxon>
        <taxon>Lophotrochozoa</taxon>
        <taxon>Platyhelminthes</taxon>
        <taxon>Cestoda</taxon>
        <taxon>Eucestoda</taxon>
        <taxon>Cyclophyllidea</taxon>
        <taxon>Taeniidae</taxon>
        <taxon>Taenia</taxon>
    </lineage>
</organism>
<evidence type="ECO:0000313" key="2">
    <source>
        <dbReference type="Proteomes" id="UP001651158"/>
    </source>
</evidence>
<dbReference type="Proteomes" id="UP001651158">
    <property type="component" value="Unassembled WGS sequence"/>
</dbReference>
<sequence>MTTTAALPLVPEVQHLASFLLPITTSRADELHPVALRLRLHLVTRSILDQDGADKHCRLVASSMGVPEEEPKPRAPLAAFIAFSSQLPLCSNQAAASECHQSDKVADIQTQRSVTIRFAHL</sequence>
<reference evidence="1 2" key="1">
    <citation type="journal article" date="2022" name="Front. Cell. Infect. Microbiol.">
        <title>The Genomes of Two Strains of Taenia crassiceps the Animal Model for the Study of Human Cysticercosis.</title>
        <authorList>
            <person name="Bobes R.J."/>
            <person name="Estrada K."/>
            <person name="Rios-Valencia D.G."/>
            <person name="Calderon-Gallegos A."/>
            <person name="de la Torre P."/>
            <person name="Carrero J.C."/>
            <person name="Sanchez-Flores A."/>
            <person name="Laclette J.P."/>
        </authorList>
    </citation>
    <scope>NUCLEOTIDE SEQUENCE [LARGE SCALE GENOMIC DNA]</scope>
    <source>
        <strain evidence="1">WFUcys</strain>
    </source>
</reference>